<dbReference type="Pfam" id="PF00196">
    <property type="entry name" value="GerE"/>
    <property type="match status" value="1"/>
</dbReference>
<dbReference type="InterPro" id="IPR011006">
    <property type="entry name" value="CheY-like_superfamily"/>
</dbReference>
<keyword evidence="4" id="KW-0804">Transcription</keyword>
<keyword evidence="2" id="KW-0805">Transcription regulation</keyword>
<comment type="caution">
    <text evidence="8">The sequence shown here is derived from an EMBL/GenBank/DDBJ whole genome shotgun (WGS) entry which is preliminary data.</text>
</comment>
<dbReference type="EMBL" id="APJX01000009">
    <property type="protein sequence ID" value="EMS78201.1"/>
    <property type="molecule type" value="Genomic_DNA"/>
</dbReference>
<dbReference type="RefSeq" id="WP_006967614.1">
    <property type="nucleotide sequence ID" value="NZ_APJX01000009.1"/>
</dbReference>
<dbReference type="PANTHER" id="PTHR43214:SF41">
    <property type="entry name" value="NITRATE_NITRITE RESPONSE REGULATOR PROTEIN NARP"/>
    <property type="match status" value="1"/>
</dbReference>
<gene>
    <name evidence="8" type="ORF">Dpo_9c00330</name>
</gene>
<dbReference type="GO" id="GO:0000160">
    <property type="term" value="P:phosphorelay signal transduction system"/>
    <property type="evidence" value="ECO:0007669"/>
    <property type="project" value="InterPro"/>
</dbReference>
<dbReference type="Pfam" id="PF00072">
    <property type="entry name" value="Response_reg"/>
    <property type="match status" value="1"/>
</dbReference>
<evidence type="ECO:0000259" key="7">
    <source>
        <dbReference type="PROSITE" id="PS50110"/>
    </source>
</evidence>
<keyword evidence="9" id="KW-1185">Reference proteome</keyword>
<evidence type="ECO:0000256" key="2">
    <source>
        <dbReference type="ARBA" id="ARBA00023015"/>
    </source>
</evidence>
<organism evidence="8 9">
    <name type="scientific">Desulfotignum phosphitoxidans DSM 13687</name>
    <dbReference type="NCBI Taxonomy" id="1286635"/>
    <lineage>
        <taxon>Bacteria</taxon>
        <taxon>Pseudomonadati</taxon>
        <taxon>Thermodesulfobacteriota</taxon>
        <taxon>Desulfobacteria</taxon>
        <taxon>Desulfobacterales</taxon>
        <taxon>Desulfobacteraceae</taxon>
        <taxon>Desulfotignum</taxon>
    </lineage>
</organism>
<evidence type="ECO:0000256" key="1">
    <source>
        <dbReference type="ARBA" id="ARBA00022553"/>
    </source>
</evidence>
<keyword evidence="3" id="KW-0238">DNA-binding</keyword>
<dbReference type="SUPFAM" id="SSF52172">
    <property type="entry name" value="CheY-like"/>
    <property type="match status" value="1"/>
</dbReference>
<evidence type="ECO:0000256" key="5">
    <source>
        <dbReference type="PROSITE-ProRule" id="PRU00169"/>
    </source>
</evidence>
<dbReference type="InterPro" id="IPR039420">
    <property type="entry name" value="WalR-like"/>
</dbReference>
<accession>S0G385</accession>
<dbReference type="Gene3D" id="3.40.50.2300">
    <property type="match status" value="1"/>
</dbReference>
<dbReference type="PANTHER" id="PTHR43214">
    <property type="entry name" value="TWO-COMPONENT RESPONSE REGULATOR"/>
    <property type="match status" value="1"/>
</dbReference>
<feature type="domain" description="HTH luxR-type" evidence="6">
    <location>
        <begin position="142"/>
        <end position="207"/>
    </location>
</feature>
<evidence type="ECO:0000256" key="4">
    <source>
        <dbReference type="ARBA" id="ARBA00023163"/>
    </source>
</evidence>
<evidence type="ECO:0000313" key="8">
    <source>
        <dbReference type="EMBL" id="EMS78201.1"/>
    </source>
</evidence>
<dbReference type="PROSITE" id="PS50043">
    <property type="entry name" value="HTH_LUXR_2"/>
    <property type="match status" value="1"/>
</dbReference>
<dbReference type="SMART" id="SM00448">
    <property type="entry name" value="REC"/>
    <property type="match status" value="1"/>
</dbReference>
<dbReference type="CDD" id="cd06170">
    <property type="entry name" value="LuxR_C_like"/>
    <property type="match status" value="1"/>
</dbReference>
<dbReference type="PRINTS" id="PR00038">
    <property type="entry name" value="HTHLUXR"/>
</dbReference>
<dbReference type="PROSITE" id="PS50110">
    <property type="entry name" value="RESPONSE_REGULATORY"/>
    <property type="match status" value="1"/>
</dbReference>
<dbReference type="SUPFAM" id="SSF46894">
    <property type="entry name" value="C-terminal effector domain of the bipartite response regulators"/>
    <property type="match status" value="1"/>
</dbReference>
<name>S0G385_9BACT</name>
<evidence type="ECO:0000259" key="6">
    <source>
        <dbReference type="PROSITE" id="PS50043"/>
    </source>
</evidence>
<dbReference type="InterPro" id="IPR058245">
    <property type="entry name" value="NreC/VraR/RcsB-like_REC"/>
</dbReference>
<dbReference type="SMART" id="SM00421">
    <property type="entry name" value="HTH_LUXR"/>
    <property type="match status" value="1"/>
</dbReference>
<evidence type="ECO:0000256" key="3">
    <source>
        <dbReference type="ARBA" id="ARBA00023125"/>
    </source>
</evidence>
<dbReference type="CDD" id="cd17535">
    <property type="entry name" value="REC_NarL-like"/>
    <property type="match status" value="1"/>
</dbReference>
<dbReference type="GO" id="GO:0006355">
    <property type="term" value="P:regulation of DNA-templated transcription"/>
    <property type="evidence" value="ECO:0007669"/>
    <property type="project" value="InterPro"/>
</dbReference>
<dbReference type="InterPro" id="IPR016032">
    <property type="entry name" value="Sig_transdc_resp-reg_C-effctor"/>
</dbReference>
<sequence length="210" mass="22897">MIKILIADDHSIVREGLKQIVAQSPEMAVLDEAVNGQQVLDLVQKKEFDLILLDIAMPGRGGIDTLKQLRIVKPAIPVLILSMYPEDQYAVRAIKAGASGYLSKESAPEELIGAIKKVARGGKYVSAGLAEKLVGNLGPDTEKQDHTLLSDREYQVMIMIASGKTVKEIGEELSLSVKTISTNRTRALKKMGMKNNAEMTYYAIKTGLVT</sequence>
<dbReference type="PROSITE" id="PS00622">
    <property type="entry name" value="HTH_LUXR_1"/>
    <property type="match status" value="1"/>
</dbReference>
<dbReference type="AlphaFoldDB" id="S0G385"/>
<protein>
    <submittedName>
        <fullName evidence="8">Response regulator, GerE family</fullName>
    </submittedName>
</protein>
<feature type="modified residue" description="4-aspartylphosphate" evidence="5">
    <location>
        <position position="54"/>
    </location>
</feature>
<evidence type="ECO:0000313" key="9">
    <source>
        <dbReference type="Proteomes" id="UP000014216"/>
    </source>
</evidence>
<dbReference type="InterPro" id="IPR001789">
    <property type="entry name" value="Sig_transdc_resp-reg_receiver"/>
</dbReference>
<keyword evidence="1 5" id="KW-0597">Phosphoprotein</keyword>
<feature type="domain" description="Response regulatory" evidence="7">
    <location>
        <begin position="3"/>
        <end position="119"/>
    </location>
</feature>
<proteinExistence type="predicted"/>
<dbReference type="GO" id="GO:0003677">
    <property type="term" value="F:DNA binding"/>
    <property type="evidence" value="ECO:0007669"/>
    <property type="project" value="UniProtKB-KW"/>
</dbReference>
<dbReference type="PATRIC" id="fig|1286635.3.peg.3691"/>
<dbReference type="Proteomes" id="UP000014216">
    <property type="component" value="Unassembled WGS sequence"/>
</dbReference>
<dbReference type="OrthoDB" id="9780312at2"/>
<reference evidence="8 9" key="1">
    <citation type="journal article" date="2013" name="Genome Announc.">
        <title>Draft Genome Sequence of Desulfotignum phosphitoxidans DSM 13687 Strain FiPS-3.</title>
        <authorList>
            <person name="Poehlein A."/>
            <person name="Daniel R."/>
            <person name="Simeonova D.D."/>
        </authorList>
    </citation>
    <scope>NUCLEOTIDE SEQUENCE [LARGE SCALE GENOMIC DNA]</scope>
    <source>
        <strain evidence="8 9">DSM 13687</strain>
    </source>
</reference>
<dbReference type="InterPro" id="IPR000792">
    <property type="entry name" value="Tscrpt_reg_LuxR_C"/>
</dbReference>